<evidence type="ECO:0000313" key="4">
    <source>
        <dbReference type="Proteomes" id="UP000660680"/>
    </source>
</evidence>
<feature type="transmembrane region" description="Helical" evidence="1">
    <location>
        <begin position="100"/>
        <end position="119"/>
    </location>
</feature>
<sequence>MDRAEGRWPRRVAVAATVASLCLAAPLPAAAIDDAQIVYCLGKDQRDALREAAVALGKAADTAALADIAAWRGRDAAAFEETCEALYEAAKPQPGAFADALPFLTALVGALLAYFAALGQERRMLRRRQADALRAALAEFDAAARHYTHVLAGDRPVERLRAAHGALVGRLAEARAEYPDWRLAADCHERLTAGDLGMDELTSGWNADKDARAKAVRGVVTELHAGVQRIAAGLLRPRRRNPDRVSA</sequence>
<keyword evidence="1" id="KW-1133">Transmembrane helix</keyword>
<feature type="chain" id="PRO_5036885526" evidence="2">
    <location>
        <begin position="32"/>
        <end position="247"/>
    </location>
</feature>
<dbReference type="AlphaFoldDB" id="A0A918GQB1"/>
<keyword evidence="1" id="KW-0472">Membrane</keyword>
<organism evidence="3 4">
    <name type="scientific">Actinokineospora fastidiosa</name>
    <dbReference type="NCBI Taxonomy" id="1816"/>
    <lineage>
        <taxon>Bacteria</taxon>
        <taxon>Bacillati</taxon>
        <taxon>Actinomycetota</taxon>
        <taxon>Actinomycetes</taxon>
        <taxon>Pseudonocardiales</taxon>
        <taxon>Pseudonocardiaceae</taxon>
        <taxon>Actinokineospora</taxon>
    </lineage>
</organism>
<evidence type="ECO:0000256" key="2">
    <source>
        <dbReference type="SAM" id="SignalP"/>
    </source>
</evidence>
<proteinExistence type="predicted"/>
<comment type="caution">
    <text evidence="3">The sequence shown here is derived from an EMBL/GenBank/DDBJ whole genome shotgun (WGS) entry which is preliminary data.</text>
</comment>
<dbReference type="RefSeq" id="WP_189213404.1">
    <property type="nucleotide sequence ID" value="NZ_BMRB01000006.1"/>
</dbReference>
<keyword evidence="2" id="KW-0732">Signal</keyword>
<protein>
    <submittedName>
        <fullName evidence="3">Uncharacterized protein</fullName>
    </submittedName>
</protein>
<dbReference type="EMBL" id="BMRB01000006">
    <property type="protein sequence ID" value="GGS52080.1"/>
    <property type="molecule type" value="Genomic_DNA"/>
</dbReference>
<accession>A0A918GQB1</accession>
<keyword evidence="4" id="KW-1185">Reference proteome</keyword>
<dbReference type="Proteomes" id="UP000660680">
    <property type="component" value="Unassembled WGS sequence"/>
</dbReference>
<evidence type="ECO:0000256" key="1">
    <source>
        <dbReference type="SAM" id="Phobius"/>
    </source>
</evidence>
<evidence type="ECO:0000313" key="3">
    <source>
        <dbReference type="EMBL" id="GGS52080.1"/>
    </source>
</evidence>
<reference evidence="3" key="1">
    <citation type="journal article" date="2014" name="Int. J. Syst. Evol. Microbiol.">
        <title>Complete genome sequence of Corynebacterium casei LMG S-19264T (=DSM 44701T), isolated from a smear-ripened cheese.</title>
        <authorList>
            <consortium name="US DOE Joint Genome Institute (JGI-PGF)"/>
            <person name="Walter F."/>
            <person name="Albersmeier A."/>
            <person name="Kalinowski J."/>
            <person name="Ruckert C."/>
        </authorList>
    </citation>
    <scope>NUCLEOTIDE SEQUENCE</scope>
    <source>
        <strain evidence="3">JCM 3276</strain>
    </source>
</reference>
<feature type="signal peptide" evidence="2">
    <location>
        <begin position="1"/>
        <end position="31"/>
    </location>
</feature>
<gene>
    <name evidence="3" type="ORF">GCM10010171_53930</name>
</gene>
<reference evidence="3" key="2">
    <citation type="submission" date="2020-09" db="EMBL/GenBank/DDBJ databases">
        <authorList>
            <person name="Sun Q."/>
            <person name="Ohkuma M."/>
        </authorList>
    </citation>
    <scope>NUCLEOTIDE SEQUENCE</scope>
    <source>
        <strain evidence="3">JCM 3276</strain>
    </source>
</reference>
<keyword evidence="1" id="KW-0812">Transmembrane</keyword>
<name>A0A918GQB1_9PSEU</name>